<dbReference type="RefSeq" id="WP_053434551.1">
    <property type="nucleotide sequence ID" value="NZ_LGUF01000007.1"/>
</dbReference>
<gene>
    <name evidence="2" type="ORF">AF332_10510</name>
</gene>
<organism evidence="2 3">
    <name type="scientific">Sporosarcina globispora</name>
    <name type="common">Bacillus globisporus</name>
    <dbReference type="NCBI Taxonomy" id="1459"/>
    <lineage>
        <taxon>Bacteria</taxon>
        <taxon>Bacillati</taxon>
        <taxon>Bacillota</taxon>
        <taxon>Bacilli</taxon>
        <taxon>Bacillales</taxon>
        <taxon>Caryophanaceae</taxon>
        <taxon>Sporosarcina</taxon>
    </lineage>
</organism>
<dbReference type="GO" id="GO:0008758">
    <property type="term" value="F:UDP-2,3-diacylglucosamine hydrolase activity"/>
    <property type="evidence" value="ECO:0007669"/>
    <property type="project" value="TreeGrafter"/>
</dbReference>
<dbReference type="PATRIC" id="fig|1459.3.peg.2238"/>
<dbReference type="InterPro" id="IPR051158">
    <property type="entry name" value="Metallophosphoesterase_sf"/>
</dbReference>
<evidence type="ECO:0000313" key="2">
    <source>
        <dbReference type="EMBL" id="KON87205.1"/>
    </source>
</evidence>
<dbReference type="EMBL" id="LGUF01000007">
    <property type="protein sequence ID" value="KON87205.1"/>
    <property type="molecule type" value="Genomic_DNA"/>
</dbReference>
<evidence type="ECO:0000259" key="1">
    <source>
        <dbReference type="Pfam" id="PF00149"/>
    </source>
</evidence>
<sequence>MIYLIALSLIGGACLLMFMLREAFADRIEYKELSFPEFPESLGEVKLFFISDIHRRTVSDTIIEEIKEKKPDLVIIGGDLMEKGVPFDRVKKNLIGLKECGPVYFVWGNNDYEVDYHQLDALLLECGTKILDNTALSFESNEGERFVLMGTDDLSQGRDRLDLALEDAGSGGFRVLVSHDPRIINSIKKEQNIHLVLSGHTHGGQIHIFGYSPYEKGRIKVLPQTTILISNGYGTTGVPLRLGAKPETHFITLKKADKKALN</sequence>
<dbReference type="InterPro" id="IPR004843">
    <property type="entry name" value="Calcineurin-like_PHP"/>
</dbReference>
<feature type="domain" description="Calcineurin-like phosphoesterase" evidence="1">
    <location>
        <begin position="46"/>
        <end position="203"/>
    </location>
</feature>
<reference evidence="3" key="1">
    <citation type="submission" date="2015-07" db="EMBL/GenBank/DDBJ databases">
        <title>Fjat-10036 dsm4.</title>
        <authorList>
            <person name="Liu B."/>
            <person name="Wang J."/>
            <person name="Zhu Y."/>
            <person name="Liu G."/>
            <person name="Chen Q."/>
            <person name="Chen Z."/>
            <person name="Lan J."/>
            <person name="Che J."/>
            <person name="Ge C."/>
            <person name="Shi H."/>
            <person name="Pan Z."/>
            <person name="Liu X."/>
        </authorList>
    </citation>
    <scope>NUCLEOTIDE SEQUENCE [LARGE SCALE GENOMIC DNA]</scope>
    <source>
        <strain evidence="3">DSM 4</strain>
    </source>
</reference>
<dbReference type="STRING" id="1459.AF332_10510"/>
<dbReference type="Pfam" id="PF00149">
    <property type="entry name" value="Metallophos"/>
    <property type="match status" value="1"/>
</dbReference>
<keyword evidence="3" id="KW-1185">Reference proteome</keyword>
<dbReference type="SUPFAM" id="SSF56300">
    <property type="entry name" value="Metallo-dependent phosphatases"/>
    <property type="match status" value="1"/>
</dbReference>
<dbReference type="GO" id="GO:0009245">
    <property type="term" value="P:lipid A biosynthetic process"/>
    <property type="evidence" value="ECO:0007669"/>
    <property type="project" value="TreeGrafter"/>
</dbReference>
<accession>A0A0M0GBC3</accession>
<dbReference type="AlphaFoldDB" id="A0A0M0GBC3"/>
<protein>
    <submittedName>
        <fullName evidence="2">Metallophosphoesterase</fullName>
    </submittedName>
</protein>
<dbReference type="PANTHER" id="PTHR31302">
    <property type="entry name" value="TRANSMEMBRANE PROTEIN WITH METALLOPHOSPHOESTERASE DOMAIN-RELATED"/>
    <property type="match status" value="1"/>
</dbReference>
<dbReference type="GO" id="GO:0016020">
    <property type="term" value="C:membrane"/>
    <property type="evidence" value="ECO:0007669"/>
    <property type="project" value="GOC"/>
</dbReference>
<proteinExistence type="predicted"/>
<name>A0A0M0GBC3_SPOGL</name>
<dbReference type="Proteomes" id="UP000037109">
    <property type="component" value="Unassembled WGS sequence"/>
</dbReference>
<dbReference type="PANTHER" id="PTHR31302:SF32">
    <property type="entry name" value="PHOSPHOESTERASE"/>
    <property type="match status" value="1"/>
</dbReference>
<evidence type="ECO:0000313" key="3">
    <source>
        <dbReference type="Proteomes" id="UP000037109"/>
    </source>
</evidence>
<dbReference type="Gene3D" id="3.60.21.10">
    <property type="match status" value="1"/>
</dbReference>
<dbReference type="OrthoDB" id="9780884at2"/>
<dbReference type="InterPro" id="IPR029052">
    <property type="entry name" value="Metallo-depent_PP-like"/>
</dbReference>
<comment type="caution">
    <text evidence="2">The sequence shown here is derived from an EMBL/GenBank/DDBJ whole genome shotgun (WGS) entry which is preliminary data.</text>
</comment>